<dbReference type="InterPro" id="IPR057727">
    <property type="entry name" value="WCX_dom"/>
</dbReference>
<feature type="domain" description="WCX" evidence="2">
    <location>
        <begin position="247"/>
        <end position="315"/>
    </location>
</feature>
<dbReference type="InterPro" id="IPR026881">
    <property type="entry name" value="WYL_dom"/>
</dbReference>
<keyword evidence="4" id="KW-1185">Reference proteome</keyword>
<evidence type="ECO:0000313" key="3">
    <source>
        <dbReference type="EMBL" id="UYM05054.1"/>
    </source>
</evidence>
<protein>
    <submittedName>
        <fullName evidence="3">WYL domain-containing protein</fullName>
    </submittedName>
</protein>
<evidence type="ECO:0000259" key="2">
    <source>
        <dbReference type="Pfam" id="PF25583"/>
    </source>
</evidence>
<dbReference type="PANTHER" id="PTHR34580:SF3">
    <property type="entry name" value="PROTEIN PAFB"/>
    <property type="match status" value="1"/>
</dbReference>
<dbReference type="Pfam" id="PF25583">
    <property type="entry name" value="WCX"/>
    <property type="match status" value="1"/>
</dbReference>
<dbReference type="EMBL" id="CP094970">
    <property type="protein sequence ID" value="UYM05054.1"/>
    <property type="molecule type" value="Genomic_DNA"/>
</dbReference>
<organism evidence="3 4">
    <name type="scientific">Solicola gregarius</name>
    <dbReference type="NCBI Taxonomy" id="2908642"/>
    <lineage>
        <taxon>Bacteria</taxon>
        <taxon>Bacillati</taxon>
        <taxon>Actinomycetota</taxon>
        <taxon>Actinomycetes</taxon>
        <taxon>Propionibacteriales</taxon>
        <taxon>Nocardioidaceae</taxon>
        <taxon>Solicola</taxon>
    </lineage>
</organism>
<evidence type="ECO:0000313" key="4">
    <source>
        <dbReference type="Proteomes" id="UP001164390"/>
    </source>
</evidence>
<dbReference type="KEGG" id="sgrg:L0C25_21445"/>
<dbReference type="AlphaFoldDB" id="A0AA46YKX3"/>
<dbReference type="RefSeq" id="WP_271633821.1">
    <property type="nucleotide sequence ID" value="NZ_CP094970.1"/>
</dbReference>
<dbReference type="PROSITE" id="PS52050">
    <property type="entry name" value="WYL"/>
    <property type="match status" value="1"/>
</dbReference>
<dbReference type="PANTHER" id="PTHR34580">
    <property type="match status" value="1"/>
</dbReference>
<name>A0AA46YKX3_9ACTN</name>
<dbReference type="InterPro" id="IPR051534">
    <property type="entry name" value="CBASS_pafABC_assoc_protein"/>
</dbReference>
<dbReference type="Proteomes" id="UP001164390">
    <property type="component" value="Chromosome"/>
</dbReference>
<evidence type="ECO:0000259" key="1">
    <source>
        <dbReference type="Pfam" id="PF13280"/>
    </source>
</evidence>
<dbReference type="Pfam" id="PF13280">
    <property type="entry name" value="WYL"/>
    <property type="match status" value="1"/>
</dbReference>
<reference evidence="3" key="1">
    <citation type="submission" date="2022-01" db="EMBL/GenBank/DDBJ databases">
        <title>Nocardioidaceae gen. sp. A5X3R13.</title>
        <authorList>
            <person name="Lopez Marin M.A."/>
            <person name="Uhlik O."/>
        </authorList>
    </citation>
    <scope>NUCLEOTIDE SEQUENCE</scope>
    <source>
        <strain evidence="3">A5X3R13</strain>
    </source>
</reference>
<accession>A0AA46YKX3</accession>
<gene>
    <name evidence="3" type="ORF">L0C25_21445</name>
</gene>
<proteinExistence type="predicted"/>
<sequence length="326" mass="35773">MATTTRKSERLMNLVIALLVSRGFLPKDRIRDAVTGYHGQSAEAFDRMFERDKDELRDIGIEIEVGSNERLFEDEIGYRIRRDEFELPEITLEAHEAAVVGLAARVWQHARLATEASSAVVKLKAAGVPVDSDLLSLVEPQLAASEPAFEPLWDALLSRTPVEFTYGRIGQQSTWREVEPWGVVSWHGRWYLAGFDRGREGPRLFRLSRIIGDVAVAGAPGEYDVPDDADVRAMAGALFPAPADNVARVRAREGTALGMRRRALDTDVAADGWSLLTVPYASLNSLAEEVASYGPDVVAVEPAELVSLVVDRLRGVEKTHAGGAAR</sequence>
<feature type="domain" description="WYL" evidence="1">
    <location>
        <begin position="148"/>
        <end position="210"/>
    </location>
</feature>